<evidence type="ECO:0000313" key="1">
    <source>
        <dbReference type="EMBL" id="KAH3855444.1"/>
    </source>
</evidence>
<dbReference type="PANTHER" id="PTHR34239:SF2">
    <property type="entry name" value="TRANSPOSABLE ELEMENT P TRANSPOSASE_THAP9 CONSERVED DOMAIN-CONTAINING PROTEIN"/>
    <property type="match status" value="1"/>
</dbReference>
<sequence length="148" mass="16826">MVPVIKLAENLKSAALNQGTKTLLSDTLTLLGQVQYNISVKRRYSIRSHLKKKYFGLCNISMPITKNLFGDDVSKEIKSCDSMAYIAKDSQYGSYKPWRGRGTKRPFRRGYSGNYRFQPYPVQRGNFSRPFRARAGRVGATSAYPNDK</sequence>
<organism evidence="1 2">
    <name type="scientific">Dreissena polymorpha</name>
    <name type="common">Zebra mussel</name>
    <name type="synonym">Mytilus polymorpha</name>
    <dbReference type="NCBI Taxonomy" id="45954"/>
    <lineage>
        <taxon>Eukaryota</taxon>
        <taxon>Metazoa</taxon>
        <taxon>Spiralia</taxon>
        <taxon>Lophotrochozoa</taxon>
        <taxon>Mollusca</taxon>
        <taxon>Bivalvia</taxon>
        <taxon>Autobranchia</taxon>
        <taxon>Heteroconchia</taxon>
        <taxon>Euheterodonta</taxon>
        <taxon>Imparidentia</taxon>
        <taxon>Neoheterodontei</taxon>
        <taxon>Myida</taxon>
        <taxon>Dreissenoidea</taxon>
        <taxon>Dreissenidae</taxon>
        <taxon>Dreissena</taxon>
    </lineage>
</organism>
<dbReference type="EMBL" id="JAIWYP010000003">
    <property type="protein sequence ID" value="KAH3855444.1"/>
    <property type="molecule type" value="Genomic_DNA"/>
</dbReference>
<accession>A0A9D4LCS3</accession>
<name>A0A9D4LCS3_DREPO</name>
<evidence type="ECO:0000313" key="2">
    <source>
        <dbReference type="Proteomes" id="UP000828390"/>
    </source>
</evidence>
<reference evidence="1" key="2">
    <citation type="submission" date="2020-11" db="EMBL/GenBank/DDBJ databases">
        <authorList>
            <person name="McCartney M.A."/>
            <person name="Auch B."/>
            <person name="Kono T."/>
            <person name="Mallez S."/>
            <person name="Becker A."/>
            <person name="Gohl D.M."/>
            <person name="Silverstein K.A.T."/>
            <person name="Koren S."/>
            <person name="Bechman K.B."/>
            <person name="Herman A."/>
            <person name="Abrahante J.E."/>
            <person name="Garbe J."/>
        </authorList>
    </citation>
    <scope>NUCLEOTIDE SEQUENCE</scope>
    <source>
        <strain evidence="1">Duluth1</strain>
        <tissue evidence="1">Whole animal</tissue>
    </source>
</reference>
<proteinExistence type="predicted"/>
<protein>
    <submittedName>
        <fullName evidence="1">Uncharacterized protein</fullName>
    </submittedName>
</protein>
<dbReference type="AlphaFoldDB" id="A0A9D4LCS3"/>
<dbReference type="Proteomes" id="UP000828390">
    <property type="component" value="Unassembled WGS sequence"/>
</dbReference>
<dbReference type="PANTHER" id="PTHR34239">
    <property type="entry name" value="APPLE DOMAIN-CONTAINING PROTEIN"/>
    <property type="match status" value="1"/>
</dbReference>
<gene>
    <name evidence="1" type="ORF">DPMN_098011</name>
</gene>
<keyword evidence="2" id="KW-1185">Reference proteome</keyword>
<comment type="caution">
    <text evidence="1">The sequence shown here is derived from an EMBL/GenBank/DDBJ whole genome shotgun (WGS) entry which is preliminary data.</text>
</comment>
<reference evidence="1" key="1">
    <citation type="journal article" date="2019" name="bioRxiv">
        <title>The Genome of the Zebra Mussel, Dreissena polymorpha: A Resource for Invasive Species Research.</title>
        <authorList>
            <person name="McCartney M.A."/>
            <person name="Auch B."/>
            <person name="Kono T."/>
            <person name="Mallez S."/>
            <person name="Zhang Y."/>
            <person name="Obille A."/>
            <person name="Becker A."/>
            <person name="Abrahante J.E."/>
            <person name="Garbe J."/>
            <person name="Badalamenti J.P."/>
            <person name="Herman A."/>
            <person name="Mangelson H."/>
            <person name="Liachko I."/>
            <person name="Sullivan S."/>
            <person name="Sone E.D."/>
            <person name="Koren S."/>
            <person name="Silverstein K.A.T."/>
            <person name="Beckman K.B."/>
            <person name="Gohl D.M."/>
        </authorList>
    </citation>
    <scope>NUCLEOTIDE SEQUENCE</scope>
    <source>
        <strain evidence="1">Duluth1</strain>
        <tissue evidence="1">Whole animal</tissue>
    </source>
</reference>